<dbReference type="Pfam" id="PF00053">
    <property type="entry name" value="EGF_laminin"/>
    <property type="match status" value="2"/>
</dbReference>
<dbReference type="OrthoDB" id="88467at2759"/>
<dbReference type="Gene3D" id="3.30.60.30">
    <property type="match status" value="1"/>
</dbReference>
<gene>
    <name evidence="7" type="ORF">ASIM_LOCUS3272</name>
</gene>
<dbReference type="Proteomes" id="UP000267096">
    <property type="component" value="Unassembled WGS sequence"/>
</dbReference>
<comment type="caution">
    <text evidence="4">Lacks conserved residue(s) required for the propagation of feature annotation.</text>
</comment>
<evidence type="ECO:0000313" key="8">
    <source>
        <dbReference type="Proteomes" id="UP000267096"/>
    </source>
</evidence>
<evidence type="ECO:0000256" key="1">
    <source>
        <dbReference type="ARBA" id="ARBA00022690"/>
    </source>
</evidence>
<dbReference type="PROSITE" id="PS00022">
    <property type="entry name" value="EGF_1"/>
    <property type="match status" value="1"/>
</dbReference>
<dbReference type="InterPro" id="IPR002049">
    <property type="entry name" value="LE_dom"/>
</dbReference>
<dbReference type="PROSITE" id="PS01248">
    <property type="entry name" value="EGF_LAM_1"/>
    <property type="match status" value="1"/>
</dbReference>
<reference evidence="9" key="1">
    <citation type="submission" date="2017-02" db="UniProtKB">
        <authorList>
            <consortium name="WormBaseParasite"/>
        </authorList>
    </citation>
    <scope>IDENTIFICATION</scope>
</reference>
<evidence type="ECO:0000313" key="9">
    <source>
        <dbReference type="WBParaSite" id="ASIM_0000343401-mRNA-1"/>
    </source>
</evidence>
<dbReference type="Pfam" id="PF07648">
    <property type="entry name" value="Kazal_2"/>
    <property type="match status" value="1"/>
</dbReference>
<proteinExistence type="predicted"/>
<evidence type="ECO:0000313" key="7">
    <source>
        <dbReference type="EMBL" id="VDK21458.1"/>
    </source>
</evidence>
<dbReference type="SUPFAM" id="SSF57196">
    <property type="entry name" value="EGF/Laminin"/>
    <property type="match status" value="1"/>
</dbReference>
<feature type="domain" description="Kazal-like" evidence="6">
    <location>
        <begin position="109"/>
        <end position="170"/>
    </location>
</feature>
<dbReference type="EMBL" id="UYRR01004954">
    <property type="protein sequence ID" value="VDK21458.1"/>
    <property type="molecule type" value="Genomic_DNA"/>
</dbReference>
<keyword evidence="3 4" id="KW-1015">Disulfide bond</keyword>
<dbReference type="AlphaFoldDB" id="A0A0M3J790"/>
<dbReference type="PANTHER" id="PTHR10913">
    <property type="entry name" value="FOLLISTATIN-RELATED"/>
    <property type="match status" value="1"/>
</dbReference>
<dbReference type="InterPro" id="IPR002350">
    <property type="entry name" value="Kazal_dom"/>
</dbReference>
<name>A0A0M3J790_ANISI</name>
<evidence type="ECO:0000259" key="6">
    <source>
        <dbReference type="PROSITE" id="PS51465"/>
    </source>
</evidence>
<dbReference type="PROSITE" id="PS50027">
    <property type="entry name" value="EGF_LAM_2"/>
    <property type="match status" value="1"/>
</dbReference>
<dbReference type="SUPFAM" id="SSF100895">
    <property type="entry name" value="Kazal-type serine protease inhibitors"/>
    <property type="match status" value="1"/>
</dbReference>
<reference evidence="7 8" key="2">
    <citation type="submission" date="2018-11" db="EMBL/GenBank/DDBJ databases">
        <authorList>
            <consortium name="Pathogen Informatics"/>
        </authorList>
    </citation>
    <scope>NUCLEOTIDE SEQUENCE [LARGE SCALE GENOMIC DNA]</scope>
</reference>
<dbReference type="SMART" id="SM00280">
    <property type="entry name" value="KAZAL"/>
    <property type="match status" value="1"/>
</dbReference>
<dbReference type="PROSITE" id="PS51465">
    <property type="entry name" value="KAZAL_2"/>
    <property type="match status" value="1"/>
</dbReference>
<evidence type="ECO:0000259" key="5">
    <source>
        <dbReference type="PROSITE" id="PS50027"/>
    </source>
</evidence>
<keyword evidence="2" id="KW-0722">Serine protease inhibitor</keyword>
<dbReference type="InterPro" id="IPR036058">
    <property type="entry name" value="Kazal_dom_sf"/>
</dbReference>
<dbReference type="InterPro" id="IPR000742">
    <property type="entry name" value="EGF"/>
</dbReference>
<dbReference type="Gene3D" id="2.10.25.10">
    <property type="entry name" value="Laminin"/>
    <property type="match status" value="2"/>
</dbReference>
<feature type="domain" description="Laminin EGF-like" evidence="5">
    <location>
        <begin position="1"/>
        <end position="37"/>
    </location>
</feature>
<evidence type="ECO:0000256" key="4">
    <source>
        <dbReference type="PROSITE-ProRule" id="PRU00460"/>
    </source>
</evidence>
<dbReference type="SMART" id="SM00180">
    <property type="entry name" value="EGF_Lam"/>
    <property type="match status" value="2"/>
</dbReference>
<feature type="disulfide bond" evidence="4">
    <location>
        <begin position="6"/>
        <end position="15"/>
    </location>
</feature>
<dbReference type="CDD" id="cd00055">
    <property type="entry name" value="EGF_Lam"/>
    <property type="match status" value="2"/>
</dbReference>
<evidence type="ECO:0000256" key="2">
    <source>
        <dbReference type="ARBA" id="ARBA00022900"/>
    </source>
</evidence>
<keyword evidence="4" id="KW-0424">Laminin EGF-like domain</keyword>
<protein>
    <submittedName>
        <fullName evidence="9">AGRin (Synaptic protein) homolog family member (inferred by orthology to a C. elegans protein)</fullName>
    </submittedName>
</protein>
<dbReference type="PANTHER" id="PTHR10913:SF45">
    <property type="entry name" value="FOLLISTATIN, ISOFORM A-RELATED"/>
    <property type="match status" value="1"/>
</dbReference>
<keyword evidence="1" id="KW-0646">Protease inhibitor</keyword>
<dbReference type="WBParaSite" id="ASIM_0000343401-mRNA-1">
    <property type="protein sequence ID" value="ASIM_0000343401-mRNA-1"/>
    <property type="gene ID" value="ASIM_0000343401"/>
</dbReference>
<sequence>MGECRCRPGVGGLKCDHCVATFWGIHLIAKGALGCRPCGCSVFGSSRLDCEQSTGRCQCKKGSFGLKCDTCNADSIITAIGCVKKDEYKAPKSCSETQCHHGAKCVMDRSGMPDCKCPVDKCPFENIGSVVNMTVCASNGVTYDNFCELNQFACTHQLDLVAVSLGFCNNGQIRECFLLLNS</sequence>
<evidence type="ECO:0000256" key="3">
    <source>
        <dbReference type="ARBA" id="ARBA00023157"/>
    </source>
</evidence>
<keyword evidence="8" id="KW-1185">Reference proteome</keyword>
<accession>A0A0M3J790</accession>
<organism evidence="9">
    <name type="scientific">Anisakis simplex</name>
    <name type="common">Herring worm</name>
    <dbReference type="NCBI Taxonomy" id="6269"/>
    <lineage>
        <taxon>Eukaryota</taxon>
        <taxon>Metazoa</taxon>
        <taxon>Ecdysozoa</taxon>
        <taxon>Nematoda</taxon>
        <taxon>Chromadorea</taxon>
        <taxon>Rhabditida</taxon>
        <taxon>Spirurina</taxon>
        <taxon>Ascaridomorpha</taxon>
        <taxon>Ascaridoidea</taxon>
        <taxon>Anisakidae</taxon>
        <taxon>Anisakis</taxon>
        <taxon>Anisakis simplex complex</taxon>
    </lineage>
</organism>
<dbReference type="InterPro" id="IPR050653">
    <property type="entry name" value="Prot_Inhib_GrowthFact_Antg"/>
</dbReference>
<dbReference type="GO" id="GO:0030154">
    <property type="term" value="P:cell differentiation"/>
    <property type="evidence" value="ECO:0007669"/>
    <property type="project" value="TreeGrafter"/>
</dbReference>
<dbReference type="GO" id="GO:0005576">
    <property type="term" value="C:extracellular region"/>
    <property type="evidence" value="ECO:0007669"/>
    <property type="project" value="TreeGrafter"/>
</dbReference>